<organism evidence="6 7">
    <name type="scientific">Achlya hypogyna</name>
    <name type="common">Oomycete</name>
    <name type="synonym">Protoachlya hypogyna</name>
    <dbReference type="NCBI Taxonomy" id="1202772"/>
    <lineage>
        <taxon>Eukaryota</taxon>
        <taxon>Sar</taxon>
        <taxon>Stramenopiles</taxon>
        <taxon>Oomycota</taxon>
        <taxon>Saprolegniomycetes</taxon>
        <taxon>Saprolegniales</taxon>
        <taxon>Achlyaceae</taxon>
        <taxon>Achlya</taxon>
    </lineage>
</organism>
<accession>A0A1V9YMB3</accession>
<keyword evidence="7" id="KW-1185">Reference proteome</keyword>
<dbReference type="AlphaFoldDB" id="A0A1V9YMB3"/>
<name>A0A1V9YMB3_ACHHY</name>
<dbReference type="PANTHER" id="PTHR13471:SF0">
    <property type="entry name" value="NUCLEAR EXOSOME REGULATOR NRDE2"/>
    <property type="match status" value="1"/>
</dbReference>
<evidence type="ECO:0000256" key="1">
    <source>
        <dbReference type="ARBA" id="ARBA00004123"/>
    </source>
</evidence>
<keyword evidence="3" id="KW-0539">Nucleus</keyword>
<evidence type="ECO:0000256" key="5">
    <source>
        <dbReference type="SAM" id="MobiDB-lite"/>
    </source>
</evidence>
<feature type="region of interest" description="Disordered" evidence="5">
    <location>
        <begin position="441"/>
        <end position="470"/>
    </location>
</feature>
<comment type="caution">
    <text evidence="6">The sequence shown here is derived from an EMBL/GenBank/DDBJ whole genome shotgun (WGS) entry which is preliminary data.</text>
</comment>
<feature type="non-terminal residue" evidence="6">
    <location>
        <position position="470"/>
    </location>
</feature>
<comment type="similarity">
    <text evidence="2">Belongs to the NRDE2 family.</text>
</comment>
<reference evidence="6 7" key="1">
    <citation type="journal article" date="2014" name="Genome Biol. Evol.">
        <title>The secreted proteins of Achlya hypogyna and Thraustotheca clavata identify the ancestral oomycete secretome and reveal gene acquisitions by horizontal gene transfer.</title>
        <authorList>
            <person name="Misner I."/>
            <person name="Blouin N."/>
            <person name="Leonard G."/>
            <person name="Richards T.A."/>
            <person name="Lane C.E."/>
        </authorList>
    </citation>
    <scope>NUCLEOTIDE SEQUENCE [LARGE SCALE GENOMIC DNA]</scope>
    <source>
        <strain evidence="6 7">ATCC 48635</strain>
    </source>
</reference>
<sequence length="470" mass="51918">MFSAGRASGASAPAPTNEKARAWLQVGKTYQKDEDNDDEDGEGFTPVPHTRPKEKLAVRTPTLRVAEPKPAPKAPVVPSKVDKLYEMDRGRDKDNLFYGTLNAADVPRYHLYKRKREPEEDASLRYFAGKHAISAFSLQISRAQPPCLDDAFLTSSFIAIEPFKPIGDDDPDMLLESQRREARIVAQNKHFNTALRSDPSDVPRWIAYMNLQHDINEADSAKAKLKARAVALEKQVAIWARARTANPHSLVLAALEWRLSLQQPDNGDVVGGLERCVSAHPDAEDAWLLLLARKQMQFSAFSVAAQRDLFARVLQTLQMCPLEPREKGASLVHFASLLCRMEAASGYPERALSLLQALLDFNVTRPALDTDPAAAFAVPTSVEGSAQWRPQQPLPHALPEPTALPSMEEFVALVHARSEAQLEAMQPPLHLRDVPGHVAEESVGGEAAEDSSGDRSTEEGYVWSNVHGHR</sequence>
<dbReference type="Pfam" id="PF08424">
    <property type="entry name" value="NRDE-2"/>
    <property type="match status" value="1"/>
</dbReference>
<dbReference type="PANTHER" id="PTHR13471">
    <property type="entry name" value="TETRATRICOPEPTIDE-LIKE HELICAL"/>
    <property type="match status" value="1"/>
</dbReference>
<comment type="subcellular location">
    <subcellularLocation>
        <location evidence="1">Nucleus</location>
    </subcellularLocation>
</comment>
<dbReference type="GO" id="GO:0031048">
    <property type="term" value="P:regulatory ncRNA-mediated heterochromatin formation"/>
    <property type="evidence" value="ECO:0007669"/>
    <property type="project" value="TreeGrafter"/>
</dbReference>
<feature type="compositionally biased region" description="Low complexity" evidence="5">
    <location>
        <begin position="1"/>
        <end position="15"/>
    </location>
</feature>
<protein>
    <submittedName>
        <fullName evidence="6">Uncharacterized protein</fullName>
    </submittedName>
</protein>
<dbReference type="EMBL" id="JNBR01001478">
    <property type="protein sequence ID" value="OQR86852.1"/>
    <property type="molecule type" value="Genomic_DNA"/>
</dbReference>
<evidence type="ECO:0000256" key="3">
    <source>
        <dbReference type="ARBA" id="ARBA00023242"/>
    </source>
</evidence>
<dbReference type="OrthoDB" id="297219at2759"/>
<proteinExistence type="inferred from homology"/>
<dbReference type="GO" id="GO:0071013">
    <property type="term" value="C:catalytic step 2 spliceosome"/>
    <property type="evidence" value="ECO:0007669"/>
    <property type="project" value="TreeGrafter"/>
</dbReference>
<evidence type="ECO:0000256" key="2">
    <source>
        <dbReference type="ARBA" id="ARBA00009265"/>
    </source>
</evidence>
<evidence type="ECO:0000256" key="4">
    <source>
        <dbReference type="SAM" id="Coils"/>
    </source>
</evidence>
<dbReference type="InterPro" id="IPR013633">
    <property type="entry name" value="NRDE-2"/>
</dbReference>
<dbReference type="GO" id="GO:1902369">
    <property type="term" value="P:negative regulation of RNA catabolic process"/>
    <property type="evidence" value="ECO:0007669"/>
    <property type="project" value="TreeGrafter"/>
</dbReference>
<evidence type="ECO:0000313" key="6">
    <source>
        <dbReference type="EMBL" id="OQR86852.1"/>
    </source>
</evidence>
<feature type="region of interest" description="Disordered" evidence="5">
    <location>
        <begin position="1"/>
        <end position="56"/>
    </location>
</feature>
<evidence type="ECO:0000313" key="7">
    <source>
        <dbReference type="Proteomes" id="UP000243579"/>
    </source>
</evidence>
<dbReference type="Proteomes" id="UP000243579">
    <property type="component" value="Unassembled WGS sequence"/>
</dbReference>
<feature type="coiled-coil region" evidence="4">
    <location>
        <begin position="208"/>
        <end position="235"/>
    </location>
</feature>
<dbReference type="STRING" id="1202772.A0A1V9YMB3"/>
<gene>
    <name evidence="6" type="ORF">ACHHYP_09828</name>
</gene>
<keyword evidence="4" id="KW-0175">Coiled coil</keyword>